<dbReference type="GO" id="GO:0050821">
    <property type="term" value="P:protein stabilization"/>
    <property type="evidence" value="ECO:0007669"/>
    <property type="project" value="TreeGrafter"/>
</dbReference>
<feature type="coiled-coil region" evidence="3">
    <location>
        <begin position="54"/>
        <end position="92"/>
    </location>
</feature>
<evidence type="ECO:0000256" key="4">
    <source>
        <dbReference type="SAM" id="SignalP"/>
    </source>
</evidence>
<proteinExistence type="inferred from homology"/>
<dbReference type="AlphaFoldDB" id="A0A975GHV3"/>
<sequence>MKLIKTAFIAVIVLLFSLTSSYGADDKIGVIDFQKVLRESDAGKSAKTDIESEGKRLEKKLKDEGEALEKMKKKLEAEIMVMSSEMRESKEREFRIKVDDFKVLQKKYANEFKTFEAKIIKQVQQEIFDLVEKIGKKGGYKLILERTAVLYYPDTIDITDILIKEYNASK</sequence>
<dbReference type="PANTHER" id="PTHR35089:SF1">
    <property type="entry name" value="CHAPERONE PROTEIN SKP"/>
    <property type="match status" value="1"/>
</dbReference>
<evidence type="ECO:0000313" key="6">
    <source>
        <dbReference type="Proteomes" id="UP000663720"/>
    </source>
</evidence>
<accession>A0A975GHV3</accession>
<evidence type="ECO:0000256" key="2">
    <source>
        <dbReference type="ARBA" id="ARBA00022729"/>
    </source>
</evidence>
<reference evidence="5" key="1">
    <citation type="journal article" date="2021" name="Microb. Physiol.">
        <title>Proteogenomic Insights into the Physiology of Marine, Sulfate-Reducing, Filamentous Desulfonema limicola and Desulfonema magnum.</title>
        <authorList>
            <person name="Schnaars V."/>
            <person name="Wohlbrand L."/>
            <person name="Scheve S."/>
            <person name="Hinrichs C."/>
            <person name="Reinhardt R."/>
            <person name="Rabus R."/>
        </authorList>
    </citation>
    <scope>NUCLEOTIDE SEQUENCE</scope>
    <source>
        <strain evidence="5">5ac10</strain>
    </source>
</reference>
<evidence type="ECO:0000256" key="3">
    <source>
        <dbReference type="SAM" id="Coils"/>
    </source>
</evidence>
<feature type="signal peptide" evidence="4">
    <location>
        <begin position="1"/>
        <end position="24"/>
    </location>
</feature>
<dbReference type="SUPFAM" id="SSF111384">
    <property type="entry name" value="OmpH-like"/>
    <property type="match status" value="1"/>
</dbReference>
<dbReference type="InterPro" id="IPR005632">
    <property type="entry name" value="Chaperone_Skp"/>
</dbReference>
<organism evidence="5 6">
    <name type="scientific">Desulfonema limicola</name>
    <dbReference type="NCBI Taxonomy" id="45656"/>
    <lineage>
        <taxon>Bacteria</taxon>
        <taxon>Pseudomonadati</taxon>
        <taxon>Thermodesulfobacteriota</taxon>
        <taxon>Desulfobacteria</taxon>
        <taxon>Desulfobacterales</taxon>
        <taxon>Desulfococcaceae</taxon>
        <taxon>Desulfonema</taxon>
    </lineage>
</organism>
<name>A0A975GHV3_9BACT</name>
<dbReference type="PANTHER" id="PTHR35089">
    <property type="entry name" value="CHAPERONE PROTEIN SKP"/>
    <property type="match status" value="1"/>
</dbReference>
<comment type="similarity">
    <text evidence="1">Belongs to the Skp family.</text>
</comment>
<dbReference type="Gene3D" id="3.30.910.20">
    <property type="entry name" value="Skp domain"/>
    <property type="match status" value="1"/>
</dbReference>
<dbReference type="GO" id="GO:0005829">
    <property type="term" value="C:cytosol"/>
    <property type="evidence" value="ECO:0007669"/>
    <property type="project" value="TreeGrafter"/>
</dbReference>
<dbReference type="RefSeq" id="WP_207687920.1">
    <property type="nucleotide sequence ID" value="NZ_CP061799.1"/>
</dbReference>
<dbReference type="InterPro" id="IPR024930">
    <property type="entry name" value="Skp_dom_sf"/>
</dbReference>
<protein>
    <submittedName>
        <fullName evidence="5">Outer membrane chaperone, Skp family</fullName>
    </submittedName>
</protein>
<keyword evidence="3" id="KW-0175">Coiled coil</keyword>
<dbReference type="EMBL" id="CP061799">
    <property type="protein sequence ID" value="QTA81941.1"/>
    <property type="molecule type" value="Genomic_DNA"/>
</dbReference>
<keyword evidence="6" id="KW-1185">Reference proteome</keyword>
<dbReference type="SMART" id="SM00935">
    <property type="entry name" value="OmpH"/>
    <property type="match status" value="1"/>
</dbReference>
<evidence type="ECO:0000313" key="5">
    <source>
        <dbReference type="EMBL" id="QTA81941.1"/>
    </source>
</evidence>
<evidence type="ECO:0000256" key="1">
    <source>
        <dbReference type="ARBA" id="ARBA00009091"/>
    </source>
</evidence>
<keyword evidence="2 4" id="KW-0732">Signal</keyword>
<dbReference type="Proteomes" id="UP000663720">
    <property type="component" value="Chromosome"/>
</dbReference>
<gene>
    <name evidence="5" type="ORF">dnl_42990</name>
</gene>
<dbReference type="KEGG" id="dli:dnl_42990"/>
<dbReference type="GO" id="GO:0051082">
    <property type="term" value="F:unfolded protein binding"/>
    <property type="evidence" value="ECO:0007669"/>
    <property type="project" value="InterPro"/>
</dbReference>
<feature type="chain" id="PRO_5037754466" evidence="4">
    <location>
        <begin position="25"/>
        <end position="170"/>
    </location>
</feature>
<dbReference type="Pfam" id="PF03938">
    <property type="entry name" value="OmpH"/>
    <property type="match status" value="1"/>
</dbReference>